<evidence type="ECO:0000259" key="1">
    <source>
        <dbReference type="PROSITE" id="PS51186"/>
    </source>
</evidence>
<name>A0A7W6RRS9_9HYPH</name>
<keyword evidence="2" id="KW-0808">Transferase</keyword>
<dbReference type="SUPFAM" id="SSF55729">
    <property type="entry name" value="Acyl-CoA N-acyltransferases (Nat)"/>
    <property type="match status" value="1"/>
</dbReference>
<dbReference type="InterPro" id="IPR053144">
    <property type="entry name" value="Acetyltransferase_Butenolide"/>
</dbReference>
<gene>
    <name evidence="2" type="ORF">GGE12_004714</name>
</gene>
<reference evidence="2 3" key="1">
    <citation type="submission" date="2020-08" db="EMBL/GenBank/DDBJ databases">
        <title>Genomic Encyclopedia of Type Strains, Phase IV (KMG-V): Genome sequencing to study the core and pangenomes of soil and plant-associated prokaryotes.</title>
        <authorList>
            <person name="Whitman W."/>
        </authorList>
    </citation>
    <scope>NUCLEOTIDE SEQUENCE [LARGE SCALE GENOMIC DNA]</scope>
    <source>
        <strain evidence="2 3">SEMIA 402</strain>
    </source>
</reference>
<dbReference type="PANTHER" id="PTHR43233">
    <property type="entry name" value="FAMILY N-ACETYLTRANSFERASE, PUTATIVE (AFU_ORTHOLOGUE AFUA_6G03350)-RELATED"/>
    <property type="match status" value="1"/>
</dbReference>
<dbReference type="RefSeq" id="WP_246778637.1">
    <property type="nucleotide sequence ID" value="NZ_JACIGM010000011.1"/>
</dbReference>
<proteinExistence type="predicted"/>
<dbReference type="EMBL" id="JACIGM010000011">
    <property type="protein sequence ID" value="MBB4276916.1"/>
    <property type="molecule type" value="Genomic_DNA"/>
</dbReference>
<dbReference type="AlphaFoldDB" id="A0A7W6RRS9"/>
<dbReference type="GO" id="GO:0016747">
    <property type="term" value="F:acyltransferase activity, transferring groups other than amino-acyl groups"/>
    <property type="evidence" value="ECO:0007669"/>
    <property type="project" value="InterPro"/>
</dbReference>
<sequence>MTLDQLQRALEHWLPIGIYAEDGTLAAFGRVVTDYAVFAYLRDVFTLPTHRGRGLACWLTKEIRNHPELAGVTSWMLATRDAHAVYEKAGYRPAPHPEYYMTVPKPDETEPREP</sequence>
<organism evidence="2 3">
    <name type="scientific">Rhizobium mongolense</name>
    <dbReference type="NCBI Taxonomy" id="57676"/>
    <lineage>
        <taxon>Bacteria</taxon>
        <taxon>Pseudomonadati</taxon>
        <taxon>Pseudomonadota</taxon>
        <taxon>Alphaproteobacteria</taxon>
        <taxon>Hyphomicrobiales</taxon>
        <taxon>Rhizobiaceae</taxon>
        <taxon>Rhizobium/Agrobacterium group</taxon>
        <taxon>Rhizobium</taxon>
    </lineage>
</organism>
<feature type="domain" description="N-acetyltransferase" evidence="1">
    <location>
        <begin position="1"/>
        <end position="106"/>
    </location>
</feature>
<dbReference type="Gene3D" id="3.40.630.30">
    <property type="match status" value="1"/>
</dbReference>
<dbReference type="Pfam" id="PF13508">
    <property type="entry name" value="Acetyltransf_7"/>
    <property type="match status" value="1"/>
</dbReference>
<dbReference type="PANTHER" id="PTHR43233:SF1">
    <property type="entry name" value="FAMILY N-ACETYLTRANSFERASE, PUTATIVE (AFU_ORTHOLOGUE AFUA_6G03350)-RELATED"/>
    <property type="match status" value="1"/>
</dbReference>
<comment type="caution">
    <text evidence="2">The sequence shown here is derived from an EMBL/GenBank/DDBJ whole genome shotgun (WGS) entry which is preliminary data.</text>
</comment>
<evidence type="ECO:0000313" key="3">
    <source>
        <dbReference type="Proteomes" id="UP000533641"/>
    </source>
</evidence>
<protein>
    <submittedName>
        <fullName evidence="2">GNAT superfamily N-acetyltransferase</fullName>
    </submittedName>
</protein>
<dbReference type="CDD" id="cd04301">
    <property type="entry name" value="NAT_SF"/>
    <property type="match status" value="1"/>
</dbReference>
<dbReference type="InterPro" id="IPR000182">
    <property type="entry name" value="GNAT_dom"/>
</dbReference>
<evidence type="ECO:0000313" key="2">
    <source>
        <dbReference type="EMBL" id="MBB4276916.1"/>
    </source>
</evidence>
<accession>A0A7W6RRS9</accession>
<dbReference type="PROSITE" id="PS51186">
    <property type="entry name" value="GNAT"/>
    <property type="match status" value="1"/>
</dbReference>
<dbReference type="InterPro" id="IPR016181">
    <property type="entry name" value="Acyl_CoA_acyltransferase"/>
</dbReference>
<dbReference type="Proteomes" id="UP000533641">
    <property type="component" value="Unassembled WGS sequence"/>
</dbReference>